<proteinExistence type="predicted"/>
<dbReference type="EnsemblMetazoa" id="RPRC005305-RA">
    <property type="protein sequence ID" value="RPRC005305-PA"/>
    <property type="gene ID" value="RPRC005305"/>
</dbReference>
<keyword evidence="2" id="KW-1185">Reference proteome</keyword>
<dbReference type="Proteomes" id="UP000015103">
    <property type="component" value="Unassembled WGS sequence"/>
</dbReference>
<name>T1HMN1_RHOPR</name>
<evidence type="ECO:0000313" key="2">
    <source>
        <dbReference type="Proteomes" id="UP000015103"/>
    </source>
</evidence>
<dbReference type="AlphaFoldDB" id="T1HMN1"/>
<protein>
    <submittedName>
        <fullName evidence="1">Uncharacterized protein</fullName>
    </submittedName>
</protein>
<accession>T1HMN1</accession>
<dbReference type="HOGENOM" id="CLU_2815621_0_0_1"/>
<sequence length="67" mass="7366">MPSSQEEVTYASGFSIPENSTPLTKPMLPTESLNSLNEKHLRLLKSNNGGNQEIEKGKIKVVHFGLV</sequence>
<evidence type="ECO:0000313" key="1">
    <source>
        <dbReference type="EnsemblMetazoa" id="RPRC005305-PA"/>
    </source>
</evidence>
<dbReference type="EMBL" id="ACPB03003866">
    <property type="status" value="NOT_ANNOTATED_CDS"/>
    <property type="molecule type" value="Genomic_DNA"/>
</dbReference>
<organism evidence="1 2">
    <name type="scientific">Rhodnius prolixus</name>
    <name type="common">Triatomid bug</name>
    <dbReference type="NCBI Taxonomy" id="13249"/>
    <lineage>
        <taxon>Eukaryota</taxon>
        <taxon>Metazoa</taxon>
        <taxon>Ecdysozoa</taxon>
        <taxon>Arthropoda</taxon>
        <taxon>Hexapoda</taxon>
        <taxon>Insecta</taxon>
        <taxon>Pterygota</taxon>
        <taxon>Neoptera</taxon>
        <taxon>Paraneoptera</taxon>
        <taxon>Hemiptera</taxon>
        <taxon>Heteroptera</taxon>
        <taxon>Panheteroptera</taxon>
        <taxon>Cimicomorpha</taxon>
        <taxon>Reduviidae</taxon>
        <taxon>Triatominae</taxon>
        <taxon>Rhodnius</taxon>
    </lineage>
</organism>
<dbReference type="InParanoid" id="T1HMN1"/>
<reference evidence="1" key="1">
    <citation type="submission" date="2015-05" db="UniProtKB">
        <authorList>
            <consortium name="EnsemblMetazoa"/>
        </authorList>
    </citation>
    <scope>IDENTIFICATION</scope>
</reference>
<dbReference type="VEuPathDB" id="VectorBase:RPRC005305"/>